<reference evidence="3" key="1">
    <citation type="submission" date="2022-05" db="EMBL/GenBank/DDBJ databases">
        <title>A methanotrophic Mycobacterium dominates a cave microbial ecosystem.</title>
        <authorList>
            <person name="Van Spanning R.J.M."/>
            <person name="Guan Q."/>
            <person name="Melkonian C."/>
            <person name="Gallant J."/>
            <person name="Polerecky L."/>
            <person name="Flot J.-F."/>
            <person name="Brandt B.W."/>
            <person name="Braster M."/>
            <person name="Iturbe Espinoza P."/>
            <person name="Aerts J."/>
            <person name="Meima-Franke M."/>
            <person name="Piersma S.R."/>
            <person name="Bunduc C."/>
            <person name="Ummels R."/>
            <person name="Pain A."/>
            <person name="Fleming E.J."/>
            <person name="van der Wel N."/>
            <person name="Gherman V.D."/>
            <person name="Sarbu S.M."/>
            <person name="Bodelier P.L.E."/>
            <person name="Bitter W."/>
        </authorList>
    </citation>
    <scope>NUCLEOTIDE SEQUENCE</scope>
    <source>
        <strain evidence="3">Sulfur Cave</strain>
    </source>
</reference>
<feature type="transmembrane region" description="Helical" evidence="2">
    <location>
        <begin position="59"/>
        <end position="78"/>
    </location>
</feature>
<accession>A0ABY4QGJ1</accession>
<evidence type="ECO:0000313" key="3">
    <source>
        <dbReference type="EMBL" id="UQX09626.1"/>
    </source>
</evidence>
<feature type="region of interest" description="Disordered" evidence="1">
    <location>
        <begin position="1"/>
        <end position="50"/>
    </location>
</feature>
<feature type="compositionally biased region" description="Low complexity" evidence="1">
    <location>
        <begin position="22"/>
        <end position="44"/>
    </location>
</feature>
<evidence type="ECO:0000313" key="4">
    <source>
        <dbReference type="Proteomes" id="UP001056610"/>
    </source>
</evidence>
<dbReference type="RefSeq" id="WP_249762800.1">
    <property type="nucleotide sequence ID" value="NZ_CP097320.1"/>
</dbReference>
<evidence type="ECO:0008006" key="5">
    <source>
        <dbReference type="Google" id="ProtNLM"/>
    </source>
</evidence>
<evidence type="ECO:0000256" key="1">
    <source>
        <dbReference type="SAM" id="MobiDB-lite"/>
    </source>
</evidence>
<dbReference type="EMBL" id="CP097320">
    <property type="protein sequence ID" value="UQX09626.1"/>
    <property type="molecule type" value="Genomic_DNA"/>
</dbReference>
<keyword evidence="2" id="KW-1133">Transmembrane helix</keyword>
<protein>
    <recommendedName>
        <fullName evidence="5">Alanine and proline rich membrane protein</fullName>
    </recommendedName>
</protein>
<evidence type="ECO:0000256" key="2">
    <source>
        <dbReference type="SAM" id="Phobius"/>
    </source>
</evidence>
<keyword evidence="2" id="KW-0812">Transmembrane</keyword>
<sequence length="208" mass="21628">MSETPPTEPTFAADETESAAVPSPQSDAAAEAAEPSPAGHAHVAPPAPGASKLSRWTTVAALALAVIATTVAVLGWFYPHKDAASSAPTYTDQQTKDAKKHICETFKLVDHEVVRNSRLKNPPNGGPIGALSIATAARLAFYGGGAFLRDRVAQEPATPPDLAKSVNAMGSTLEELAIGYLAGAPEFAQDSLRQALDDKIKATVDLCK</sequence>
<keyword evidence="2" id="KW-0472">Membrane</keyword>
<proteinExistence type="predicted"/>
<keyword evidence="4" id="KW-1185">Reference proteome</keyword>
<gene>
    <name evidence="3" type="ORF">M5I08_14830</name>
</gene>
<name>A0ABY4QGJ1_9MYCO</name>
<organism evidence="3 4">
    <name type="scientific">Candidatus Mycobacterium methanotrophicum</name>
    <dbReference type="NCBI Taxonomy" id="2943498"/>
    <lineage>
        <taxon>Bacteria</taxon>
        <taxon>Bacillati</taxon>
        <taxon>Actinomycetota</taxon>
        <taxon>Actinomycetes</taxon>
        <taxon>Mycobacteriales</taxon>
        <taxon>Mycobacteriaceae</taxon>
        <taxon>Mycobacterium</taxon>
    </lineage>
</organism>
<dbReference type="Proteomes" id="UP001056610">
    <property type="component" value="Chromosome"/>
</dbReference>